<feature type="binding site" evidence="5">
    <location>
        <position position="227"/>
    </location>
    <ligand>
        <name>FAD</name>
        <dbReference type="ChEBI" id="CHEBI:57692"/>
    </ligand>
</feature>
<dbReference type="InParanoid" id="D7G2G8"/>
<evidence type="ECO:0000256" key="3">
    <source>
        <dbReference type="ARBA" id="ARBA00022630"/>
    </source>
</evidence>
<dbReference type="GO" id="GO:0016614">
    <property type="term" value="F:oxidoreductase activity, acting on CH-OH group of donors"/>
    <property type="evidence" value="ECO:0007669"/>
    <property type="project" value="InterPro"/>
</dbReference>
<feature type="compositionally biased region" description="Low complexity" evidence="6">
    <location>
        <begin position="360"/>
        <end position="378"/>
    </location>
</feature>
<dbReference type="OrthoDB" id="269227at2759"/>
<evidence type="ECO:0000256" key="5">
    <source>
        <dbReference type="PIRSR" id="PIRSR000137-2"/>
    </source>
</evidence>
<evidence type="ECO:0000313" key="10">
    <source>
        <dbReference type="Proteomes" id="UP000002630"/>
    </source>
</evidence>
<keyword evidence="7" id="KW-0472">Membrane</keyword>
<dbReference type="Gene3D" id="3.30.410.40">
    <property type="match status" value="1"/>
</dbReference>
<feature type="domain" description="Glucose-methanol-choline oxidoreductase N-terminal" evidence="8">
    <location>
        <begin position="278"/>
        <end position="292"/>
    </location>
</feature>
<keyword evidence="4 5" id="KW-0274">FAD</keyword>
<feature type="transmembrane region" description="Helical" evidence="7">
    <location>
        <begin position="417"/>
        <end position="437"/>
    </location>
</feature>
<feature type="binding site" evidence="5">
    <location>
        <position position="541"/>
    </location>
    <ligand>
        <name>substrate</name>
    </ligand>
</feature>
<dbReference type="Gene3D" id="3.50.50.60">
    <property type="entry name" value="FAD/NAD(P)-binding domain"/>
    <property type="match status" value="2"/>
</dbReference>
<keyword evidence="7" id="KW-0812">Transmembrane</keyword>
<keyword evidence="3" id="KW-0285">Flavoprotein</keyword>
<dbReference type="PANTHER" id="PTHR11552:SF147">
    <property type="entry name" value="CHOLINE DEHYDROGENASE, MITOCHONDRIAL"/>
    <property type="match status" value="1"/>
</dbReference>
<evidence type="ECO:0000313" key="9">
    <source>
        <dbReference type="EMBL" id="CBJ33402.1"/>
    </source>
</evidence>
<dbReference type="InterPro" id="IPR012132">
    <property type="entry name" value="GMC_OxRdtase"/>
</dbReference>
<dbReference type="PIRSF" id="PIRSF000137">
    <property type="entry name" value="Alcohol_oxidase"/>
    <property type="match status" value="1"/>
</dbReference>
<dbReference type="AlphaFoldDB" id="D7G2G8"/>
<name>D7G2G8_ECTSI</name>
<feature type="region of interest" description="Disordered" evidence="6">
    <location>
        <begin position="360"/>
        <end position="385"/>
    </location>
</feature>
<keyword evidence="7" id="KW-1133">Transmembrane helix</keyword>
<evidence type="ECO:0000259" key="8">
    <source>
        <dbReference type="PROSITE" id="PS00624"/>
    </source>
</evidence>
<protein>
    <submittedName>
        <fullName evidence="9">Glucose-methanol-choline oxidoreductase</fullName>
    </submittedName>
</protein>
<sequence>MAVASPTADDTVDCDFLIVGAGSSGCVLASRLVRAGLKVLLVEKGPADASTLAKVVGRPSGWVHQASSGEGLSEAFNTVPQAGLGYRELPAYNGVGGGGSSNVNAGLYQRGREEDYEKHWPWELKDIEASFKSIEAELTLEELPTTGTVAPSCARMLEEVGFKSPPRPSSSRSEDGYTEPTWTRLGLGGCPMKRTTTRGGERQTAWSAFVRPVTTMPNLKIKDDAAVSRVIIEGGRAVGVEVVESAPGWWWLGGRRRRTRVRQLRLAKDRAEIVVCCGAFRSPKLLMLSGVGPRRHLEEKGVPVVVDMPHVGENLQDHLILATSNISKTRMTEADYTEDSFHSATYFSCALPQEAAAPAGPPSAATAAATTAAGSSSSRTEAPSPGAAVVGVLHGDGSFLVRNLSGLITMLFVRPGLFGAVGRGVVLAVIWVATWLTPLTRILRGTRCNVMLVTSVKSKGTVRLASGTDAAAPPVIDPGYFSHPQDRRAMLECWRTIRRAKRETTTGRAVFGFELLPGKKFNDCDDDESFLKFAREFCLPYFHPVGTCRMGREVQDSVVSADDLRVHGISGLRVADASVAPHIPATPTQAMCMMIGDRAAAIALRDRFAKEQVKARMIETASSSIN</sequence>
<dbReference type="EMBL" id="FN649760">
    <property type="protein sequence ID" value="CBJ33402.1"/>
    <property type="molecule type" value="Genomic_DNA"/>
</dbReference>
<organism evidence="9 10">
    <name type="scientific">Ectocarpus siliculosus</name>
    <name type="common">Brown alga</name>
    <name type="synonym">Conferva siliculosa</name>
    <dbReference type="NCBI Taxonomy" id="2880"/>
    <lineage>
        <taxon>Eukaryota</taxon>
        <taxon>Sar</taxon>
        <taxon>Stramenopiles</taxon>
        <taxon>Ochrophyta</taxon>
        <taxon>PX clade</taxon>
        <taxon>Phaeophyceae</taxon>
        <taxon>Ectocarpales</taxon>
        <taxon>Ectocarpaceae</taxon>
        <taxon>Ectocarpus</taxon>
    </lineage>
</organism>
<dbReference type="Proteomes" id="UP000002630">
    <property type="component" value="Unassembled WGS sequence"/>
</dbReference>
<evidence type="ECO:0000256" key="2">
    <source>
        <dbReference type="ARBA" id="ARBA00010790"/>
    </source>
</evidence>
<evidence type="ECO:0000256" key="6">
    <source>
        <dbReference type="SAM" id="MobiDB-lite"/>
    </source>
</evidence>
<dbReference type="SUPFAM" id="SSF51905">
    <property type="entry name" value="FAD/NAD(P)-binding domain"/>
    <property type="match status" value="1"/>
</dbReference>
<dbReference type="Pfam" id="PF05199">
    <property type="entry name" value="GMC_oxred_C"/>
    <property type="match status" value="1"/>
</dbReference>
<dbReference type="InterPro" id="IPR000172">
    <property type="entry name" value="GMC_OxRdtase_N"/>
</dbReference>
<evidence type="ECO:0000256" key="7">
    <source>
        <dbReference type="SAM" id="Phobius"/>
    </source>
</evidence>
<comment type="similarity">
    <text evidence="2">Belongs to the GMC oxidoreductase family.</text>
</comment>
<keyword evidence="10" id="KW-1185">Reference proteome</keyword>
<feature type="region of interest" description="Disordered" evidence="6">
    <location>
        <begin position="161"/>
        <end position="180"/>
    </location>
</feature>
<dbReference type="eggNOG" id="KOG1238">
    <property type="taxonomic scope" value="Eukaryota"/>
</dbReference>
<dbReference type="InterPro" id="IPR036188">
    <property type="entry name" value="FAD/NAD-bd_sf"/>
</dbReference>
<accession>D7G2G8</accession>
<dbReference type="Pfam" id="PF00732">
    <property type="entry name" value="GMC_oxred_N"/>
    <property type="match status" value="1"/>
</dbReference>
<evidence type="ECO:0000256" key="1">
    <source>
        <dbReference type="ARBA" id="ARBA00001974"/>
    </source>
</evidence>
<dbReference type="PANTHER" id="PTHR11552">
    <property type="entry name" value="GLUCOSE-METHANOL-CHOLINE GMC OXIDOREDUCTASE"/>
    <property type="match status" value="1"/>
</dbReference>
<reference evidence="9 10" key="1">
    <citation type="journal article" date="2010" name="Nature">
        <title>The Ectocarpus genome and the independent evolution of multicellularity in brown algae.</title>
        <authorList>
            <person name="Cock J.M."/>
            <person name="Sterck L."/>
            <person name="Rouze P."/>
            <person name="Scornet D."/>
            <person name="Allen A.E."/>
            <person name="Amoutzias G."/>
            <person name="Anthouard V."/>
            <person name="Artiguenave F."/>
            <person name="Aury J.M."/>
            <person name="Badger J.H."/>
            <person name="Beszteri B."/>
            <person name="Billiau K."/>
            <person name="Bonnet E."/>
            <person name="Bothwell J.H."/>
            <person name="Bowler C."/>
            <person name="Boyen C."/>
            <person name="Brownlee C."/>
            <person name="Carrano C.J."/>
            <person name="Charrier B."/>
            <person name="Cho G.Y."/>
            <person name="Coelho S.M."/>
            <person name="Collen J."/>
            <person name="Corre E."/>
            <person name="Da Silva C."/>
            <person name="Delage L."/>
            <person name="Delaroque N."/>
            <person name="Dittami S.M."/>
            <person name="Doulbeau S."/>
            <person name="Elias M."/>
            <person name="Farnham G."/>
            <person name="Gachon C.M."/>
            <person name="Gschloessl B."/>
            <person name="Heesch S."/>
            <person name="Jabbari K."/>
            <person name="Jubin C."/>
            <person name="Kawai H."/>
            <person name="Kimura K."/>
            <person name="Kloareg B."/>
            <person name="Kupper F.C."/>
            <person name="Lang D."/>
            <person name="Le Bail A."/>
            <person name="Leblanc C."/>
            <person name="Lerouge P."/>
            <person name="Lohr M."/>
            <person name="Lopez P.J."/>
            <person name="Martens C."/>
            <person name="Maumus F."/>
            <person name="Michel G."/>
            <person name="Miranda-Saavedra D."/>
            <person name="Morales J."/>
            <person name="Moreau H."/>
            <person name="Motomura T."/>
            <person name="Nagasato C."/>
            <person name="Napoli C.A."/>
            <person name="Nelson D.R."/>
            <person name="Nyvall-Collen P."/>
            <person name="Peters A.F."/>
            <person name="Pommier C."/>
            <person name="Potin P."/>
            <person name="Poulain J."/>
            <person name="Quesneville H."/>
            <person name="Read B."/>
            <person name="Rensing S.A."/>
            <person name="Ritter A."/>
            <person name="Rousvoal S."/>
            <person name="Samanta M."/>
            <person name="Samson G."/>
            <person name="Schroeder D.C."/>
            <person name="Segurens B."/>
            <person name="Strittmatter M."/>
            <person name="Tonon T."/>
            <person name="Tregear J.W."/>
            <person name="Valentin K."/>
            <person name="von Dassow P."/>
            <person name="Yamagishi T."/>
            <person name="Van de Peer Y."/>
            <person name="Wincker P."/>
        </authorList>
    </citation>
    <scope>NUCLEOTIDE SEQUENCE [LARGE SCALE GENOMIC DNA]</scope>
    <source>
        <strain evidence="10">Ec32 / CCAP1310/4</strain>
    </source>
</reference>
<comment type="cofactor">
    <cofactor evidence="1 5">
        <name>FAD</name>
        <dbReference type="ChEBI" id="CHEBI:57692"/>
    </cofactor>
</comment>
<gene>
    <name evidence="9" type="ORF">Esi_0475_0006</name>
</gene>
<dbReference type="STRING" id="2880.D7G2G8"/>
<evidence type="ECO:0000256" key="4">
    <source>
        <dbReference type="ARBA" id="ARBA00022827"/>
    </source>
</evidence>
<dbReference type="InterPro" id="IPR007867">
    <property type="entry name" value="GMC_OxRtase_C"/>
</dbReference>
<dbReference type="SUPFAM" id="SSF54373">
    <property type="entry name" value="FAD-linked reductases, C-terminal domain"/>
    <property type="match status" value="1"/>
</dbReference>
<dbReference type="GO" id="GO:0050660">
    <property type="term" value="F:flavin adenine dinucleotide binding"/>
    <property type="evidence" value="ECO:0007669"/>
    <property type="project" value="InterPro"/>
</dbReference>
<dbReference type="PROSITE" id="PS00624">
    <property type="entry name" value="GMC_OXRED_2"/>
    <property type="match status" value="1"/>
</dbReference>
<proteinExistence type="inferred from homology"/>